<evidence type="ECO:0000256" key="1">
    <source>
        <dbReference type="ARBA" id="ARBA00005254"/>
    </source>
</evidence>
<dbReference type="InterPro" id="IPR001753">
    <property type="entry name" value="Enoyl-CoA_hydra/iso"/>
</dbReference>
<dbReference type="Proteomes" id="UP000249082">
    <property type="component" value="Unassembled WGS sequence"/>
</dbReference>
<sequence length="319" mass="34087">MLSDPQDLLIVPESIHPSGFPDLPVGFVDLERESIESTLPTLPPYPLIGIGSVEHPLAARLDAVIGPRDNAQSIAAAVTAQPLAARIVTQLLRMLPQLADDDALTAESLAYAALQGSEAHRGWIAARAHNTSPLPEGRVVLSREDDVLIVMLDRPEAGNAIDRAMRDALHEAFALANADTTIKRVCLRGQGRSFSLGAELSEFGTTTDPARAHAIRSETLPARQAVRCRDRMEAHIDGACIGAGLELAAFAARITATRRSWFQLPELAMGILPGAGGCVSLSRRIGRQRTLSLILSGRRLGAREALAWGLVDSLVDDTA</sequence>
<name>A0A2W5NTY7_9SPHN</name>
<protein>
    <submittedName>
        <fullName evidence="2">Enoyl-CoA hydratase/isomerase family protein</fullName>
    </submittedName>
</protein>
<comment type="caution">
    <text evidence="2">The sequence shown here is derived from an EMBL/GenBank/DDBJ whole genome shotgun (WGS) entry which is preliminary data.</text>
</comment>
<gene>
    <name evidence="2" type="ORF">DI555_07305</name>
</gene>
<dbReference type="InterPro" id="IPR029045">
    <property type="entry name" value="ClpP/crotonase-like_dom_sf"/>
</dbReference>
<dbReference type="GO" id="GO:0016853">
    <property type="term" value="F:isomerase activity"/>
    <property type="evidence" value="ECO:0007669"/>
    <property type="project" value="UniProtKB-KW"/>
</dbReference>
<keyword evidence="2" id="KW-0413">Isomerase</keyword>
<dbReference type="PANTHER" id="PTHR43802">
    <property type="entry name" value="ENOYL-COA HYDRATASE"/>
    <property type="match status" value="1"/>
</dbReference>
<evidence type="ECO:0000313" key="3">
    <source>
        <dbReference type="Proteomes" id="UP000249082"/>
    </source>
</evidence>
<dbReference type="AlphaFoldDB" id="A0A2W5NTY7"/>
<evidence type="ECO:0000313" key="2">
    <source>
        <dbReference type="EMBL" id="PZQ55818.1"/>
    </source>
</evidence>
<comment type="similarity">
    <text evidence="1">Belongs to the enoyl-CoA hydratase/isomerase family.</text>
</comment>
<dbReference type="SUPFAM" id="SSF52096">
    <property type="entry name" value="ClpP/crotonase"/>
    <property type="match status" value="1"/>
</dbReference>
<proteinExistence type="inferred from homology"/>
<organism evidence="2 3">
    <name type="scientific">Novosphingobium pentaromativorans</name>
    <dbReference type="NCBI Taxonomy" id="205844"/>
    <lineage>
        <taxon>Bacteria</taxon>
        <taxon>Pseudomonadati</taxon>
        <taxon>Pseudomonadota</taxon>
        <taxon>Alphaproteobacteria</taxon>
        <taxon>Sphingomonadales</taxon>
        <taxon>Sphingomonadaceae</taxon>
        <taxon>Novosphingobium</taxon>
    </lineage>
</organism>
<dbReference type="EMBL" id="QFPX01000005">
    <property type="protein sequence ID" value="PZQ55818.1"/>
    <property type="molecule type" value="Genomic_DNA"/>
</dbReference>
<reference evidence="2 3" key="1">
    <citation type="submission" date="2017-08" db="EMBL/GenBank/DDBJ databases">
        <title>Infants hospitalized years apart are colonized by the same room-sourced microbial strains.</title>
        <authorList>
            <person name="Brooks B."/>
            <person name="Olm M.R."/>
            <person name="Firek B.A."/>
            <person name="Baker R."/>
            <person name="Thomas B.C."/>
            <person name="Morowitz M.J."/>
            <person name="Banfield J.F."/>
        </authorList>
    </citation>
    <scope>NUCLEOTIDE SEQUENCE [LARGE SCALE GENOMIC DNA]</scope>
    <source>
        <strain evidence="2">S2_005_002_R2_33</strain>
    </source>
</reference>
<dbReference type="CDD" id="cd06558">
    <property type="entry name" value="crotonase-like"/>
    <property type="match status" value="1"/>
</dbReference>
<dbReference type="Gene3D" id="3.90.226.10">
    <property type="entry name" value="2-enoyl-CoA Hydratase, Chain A, domain 1"/>
    <property type="match status" value="1"/>
</dbReference>
<accession>A0A2W5NTY7</accession>
<dbReference type="PANTHER" id="PTHR43802:SF1">
    <property type="entry name" value="IP11341P-RELATED"/>
    <property type="match status" value="1"/>
</dbReference>
<dbReference type="Pfam" id="PF00378">
    <property type="entry name" value="ECH_1"/>
    <property type="match status" value="1"/>
</dbReference>